<keyword evidence="9" id="KW-0482">Metalloprotease</keyword>
<dbReference type="GO" id="GO:0005615">
    <property type="term" value="C:extracellular space"/>
    <property type="evidence" value="ECO:0007669"/>
    <property type="project" value="TreeGrafter"/>
</dbReference>
<feature type="domain" description="Peptidase M14" evidence="12">
    <location>
        <begin position="297"/>
        <end position="377"/>
    </location>
</feature>
<dbReference type="Pfam" id="PF00246">
    <property type="entry name" value="Peptidase_M14"/>
    <property type="match status" value="1"/>
</dbReference>
<organism evidence="13 14">
    <name type="scientific">Ancylostoma ceylanicum</name>
    <dbReference type="NCBI Taxonomy" id="53326"/>
    <lineage>
        <taxon>Eukaryota</taxon>
        <taxon>Metazoa</taxon>
        <taxon>Ecdysozoa</taxon>
        <taxon>Nematoda</taxon>
        <taxon>Chromadorea</taxon>
        <taxon>Rhabditida</taxon>
        <taxon>Rhabditina</taxon>
        <taxon>Rhabditomorpha</taxon>
        <taxon>Strongyloidea</taxon>
        <taxon>Ancylostomatidae</taxon>
        <taxon>Ancylostomatinae</taxon>
        <taxon>Ancylostoma</taxon>
    </lineage>
</organism>
<protein>
    <submittedName>
        <fullName evidence="13">Carboxypeptidase activation peptide</fullName>
    </submittedName>
</protein>
<dbReference type="Gene3D" id="3.40.630.10">
    <property type="entry name" value="Zn peptidases"/>
    <property type="match status" value="1"/>
</dbReference>
<dbReference type="GO" id="GO:0004181">
    <property type="term" value="F:metallocarboxypeptidase activity"/>
    <property type="evidence" value="ECO:0007669"/>
    <property type="project" value="InterPro"/>
</dbReference>
<keyword evidence="3 13" id="KW-0121">Carboxypeptidase</keyword>
<proteinExistence type="inferred from homology"/>
<name>A0A0D6M3E7_9BILA</name>
<evidence type="ECO:0000256" key="9">
    <source>
        <dbReference type="ARBA" id="ARBA00023049"/>
    </source>
</evidence>
<dbReference type="EMBL" id="KE124852">
    <property type="protein sequence ID" value="EPB76846.1"/>
    <property type="molecule type" value="Genomic_DNA"/>
</dbReference>
<comment type="similarity">
    <text evidence="2 11">Belongs to the peptidase M14 family.</text>
</comment>
<comment type="cofactor">
    <cofactor evidence="1">
        <name>Zn(2+)</name>
        <dbReference type="ChEBI" id="CHEBI:29105"/>
    </cofactor>
</comment>
<keyword evidence="8" id="KW-0862">Zinc</keyword>
<dbReference type="InterPro" id="IPR036990">
    <property type="entry name" value="M14A-like_propep"/>
</dbReference>
<keyword evidence="10" id="KW-1015">Disulfide bond</keyword>
<evidence type="ECO:0000256" key="3">
    <source>
        <dbReference type="ARBA" id="ARBA00022645"/>
    </source>
</evidence>
<keyword evidence="5" id="KW-0479">Metal-binding</keyword>
<evidence type="ECO:0000259" key="12">
    <source>
        <dbReference type="PROSITE" id="PS52035"/>
    </source>
</evidence>
<keyword evidence="14" id="KW-1185">Reference proteome</keyword>
<keyword evidence="4" id="KW-0645">Protease</keyword>
<evidence type="ECO:0000256" key="8">
    <source>
        <dbReference type="ARBA" id="ARBA00022833"/>
    </source>
</evidence>
<gene>
    <name evidence="13" type="ORF">ANCCEY_04058</name>
</gene>
<comment type="caution">
    <text evidence="11">Lacks conserved residue(s) required for the propagation of feature annotation.</text>
</comment>
<evidence type="ECO:0000256" key="6">
    <source>
        <dbReference type="ARBA" id="ARBA00022729"/>
    </source>
</evidence>
<evidence type="ECO:0000256" key="11">
    <source>
        <dbReference type="PROSITE-ProRule" id="PRU01379"/>
    </source>
</evidence>
<evidence type="ECO:0000256" key="5">
    <source>
        <dbReference type="ARBA" id="ARBA00022723"/>
    </source>
</evidence>
<dbReference type="Pfam" id="PF02244">
    <property type="entry name" value="Propep_M14"/>
    <property type="match status" value="1"/>
</dbReference>
<dbReference type="AlphaFoldDB" id="A0A0D6M3E7"/>
<evidence type="ECO:0000256" key="1">
    <source>
        <dbReference type="ARBA" id="ARBA00001947"/>
    </source>
</evidence>
<sequence length="377" mass="43335">MPAEPLRFRPSSTPKNTFTNSSYGDRLFFCEQRLLRQTAYALVILHQQNRSPAGWVARPELAMVPQLFMKVRLRSLPSFVLCFAVITQASLNDAGAADEKFVVVRAEPHTLEQLKFVRELHDNMHKYDVSTVAFGFSMMLAGCMRTSSRQISCGSSRNRRPTVRSLPGQRRAVKAQNPAFAAAFVVEKGLEVERKSNTAEIKDREMGKMVVTSLNRQLDFWLTPVALGHKADIMIRQERQKWLENLFSNYSIPHNITIKDVQQLILEREHQPKNSSSKYSKRLNDEGGNKARYGLGEYHSYEHIIHWMEDIQRYYPDKARVVNIGTTEEGRPIKGIKIGSNVHRNDKRIVWIDGGIHAREWAAVHTVIYVIDRVFRQ</sequence>
<dbReference type="GO" id="GO:0006508">
    <property type="term" value="P:proteolysis"/>
    <property type="evidence" value="ECO:0007669"/>
    <property type="project" value="UniProtKB-KW"/>
</dbReference>
<dbReference type="SUPFAM" id="SSF53187">
    <property type="entry name" value="Zn-dependent exopeptidases"/>
    <property type="match status" value="1"/>
</dbReference>
<evidence type="ECO:0000256" key="2">
    <source>
        <dbReference type="ARBA" id="ARBA00005988"/>
    </source>
</evidence>
<keyword evidence="7" id="KW-0378">Hydrolase</keyword>
<evidence type="ECO:0000313" key="13">
    <source>
        <dbReference type="EMBL" id="EPB76846.1"/>
    </source>
</evidence>
<evidence type="ECO:0000256" key="10">
    <source>
        <dbReference type="ARBA" id="ARBA00023157"/>
    </source>
</evidence>
<accession>A0A0D6M3E7</accession>
<dbReference type="PROSITE" id="PS52035">
    <property type="entry name" value="PEPTIDASE_M14"/>
    <property type="match status" value="1"/>
</dbReference>
<dbReference type="PANTHER" id="PTHR11705:SF54">
    <property type="entry name" value="SHKT DOMAIN-CONTAINING PROTEIN"/>
    <property type="match status" value="1"/>
</dbReference>
<dbReference type="Gene3D" id="3.30.70.340">
    <property type="entry name" value="Metallocarboxypeptidase-like"/>
    <property type="match status" value="1"/>
</dbReference>
<dbReference type="Proteomes" id="UP000054495">
    <property type="component" value="Unassembled WGS sequence"/>
</dbReference>
<evidence type="ECO:0000256" key="4">
    <source>
        <dbReference type="ARBA" id="ARBA00022670"/>
    </source>
</evidence>
<evidence type="ECO:0000313" key="14">
    <source>
        <dbReference type="Proteomes" id="UP000054495"/>
    </source>
</evidence>
<dbReference type="InterPro" id="IPR003146">
    <property type="entry name" value="M14A_act_pep"/>
</dbReference>
<dbReference type="PANTHER" id="PTHR11705">
    <property type="entry name" value="PROTEASE FAMILY M14 CARBOXYPEPTIDASE A,B"/>
    <property type="match status" value="1"/>
</dbReference>
<reference evidence="13 14" key="1">
    <citation type="submission" date="2013-05" db="EMBL/GenBank/DDBJ databases">
        <title>Draft genome of the parasitic nematode Anyclostoma ceylanicum.</title>
        <authorList>
            <person name="Mitreva M."/>
        </authorList>
    </citation>
    <scope>NUCLEOTIDE SEQUENCE [LARGE SCALE GENOMIC DNA]</scope>
</reference>
<dbReference type="MEROPS" id="M14.A34"/>
<dbReference type="SUPFAM" id="SSF54897">
    <property type="entry name" value="Protease propeptides/inhibitors"/>
    <property type="match status" value="1"/>
</dbReference>
<keyword evidence="6" id="KW-0732">Signal</keyword>
<evidence type="ECO:0000256" key="7">
    <source>
        <dbReference type="ARBA" id="ARBA00022801"/>
    </source>
</evidence>
<dbReference type="InterPro" id="IPR000834">
    <property type="entry name" value="Peptidase_M14"/>
</dbReference>
<dbReference type="GO" id="GO:0008270">
    <property type="term" value="F:zinc ion binding"/>
    <property type="evidence" value="ECO:0007669"/>
    <property type="project" value="InterPro"/>
</dbReference>